<keyword evidence="4" id="KW-0288">FMN</keyword>
<keyword evidence="8" id="KW-1185">Reference proteome</keyword>
<evidence type="ECO:0000256" key="5">
    <source>
        <dbReference type="ARBA" id="ARBA00038292"/>
    </source>
</evidence>
<dbReference type="InterPro" id="IPR005025">
    <property type="entry name" value="FMN_Rdtase-like_dom"/>
</dbReference>
<gene>
    <name evidence="7" type="ORF">sm9_1091</name>
</gene>
<dbReference type="Proteomes" id="UP000067738">
    <property type="component" value="Chromosome"/>
</dbReference>
<dbReference type="InterPro" id="IPR029039">
    <property type="entry name" value="Flavoprotein-like_sf"/>
</dbReference>
<evidence type="ECO:0000259" key="6">
    <source>
        <dbReference type="Pfam" id="PF03358"/>
    </source>
</evidence>
<evidence type="ECO:0000256" key="2">
    <source>
        <dbReference type="ARBA" id="ARBA00001966"/>
    </source>
</evidence>
<protein>
    <submittedName>
        <fullName evidence="7">NADPH-dependent FMN reductase</fullName>
    </submittedName>
</protein>
<dbReference type="PANTHER" id="PTHR43278:SF2">
    <property type="entry name" value="IRON-SULFUR FLAVOPROTEIN"/>
    <property type="match status" value="1"/>
</dbReference>
<feature type="domain" description="NADPH-dependent FMN reductase-like" evidence="6">
    <location>
        <begin position="2"/>
        <end position="111"/>
    </location>
</feature>
<dbReference type="OrthoDB" id="9059at2157"/>
<evidence type="ECO:0000256" key="3">
    <source>
        <dbReference type="ARBA" id="ARBA00022630"/>
    </source>
</evidence>
<evidence type="ECO:0000256" key="1">
    <source>
        <dbReference type="ARBA" id="ARBA00001917"/>
    </source>
</evidence>
<comment type="cofactor">
    <cofactor evidence="2">
        <name>[4Fe-4S] cluster</name>
        <dbReference type="ChEBI" id="CHEBI:49883"/>
    </cofactor>
</comment>
<dbReference type="Pfam" id="PF03358">
    <property type="entry name" value="FMN_red"/>
    <property type="match status" value="1"/>
</dbReference>
<dbReference type="Gene3D" id="3.40.50.360">
    <property type="match status" value="1"/>
</dbReference>
<dbReference type="GO" id="GO:0016491">
    <property type="term" value="F:oxidoreductase activity"/>
    <property type="evidence" value="ECO:0007669"/>
    <property type="project" value="InterPro"/>
</dbReference>
<proteinExistence type="inferred from homology"/>
<dbReference type="AlphaFoldDB" id="A0A0U3CT77"/>
<dbReference type="PANTHER" id="PTHR43278">
    <property type="entry name" value="NAD(P)H-DEPENDENT FMN-CONTAINING OXIDOREDUCTASE YWQN-RELATED"/>
    <property type="match status" value="1"/>
</dbReference>
<sequence>MKEAAKGAESVGAEVEYIDLYKLDLHGCMSCLICKKLGKERCKCYWKADLSPLIERILDADNLIIGSPIYLSEPTSHYRALLERLIFCILSYDNHSSYYKGKVNVALFYTMNAPKDYYETMMKQYLESSAQVFHMLNGEVEIYPVFNTLQVNDYSKYSMAAFDEKNKKLNHEKQFPIDLETAFKIGARLSK</sequence>
<evidence type="ECO:0000313" key="7">
    <source>
        <dbReference type="EMBL" id="ALT68879.1"/>
    </source>
</evidence>
<evidence type="ECO:0000256" key="4">
    <source>
        <dbReference type="ARBA" id="ARBA00022643"/>
    </source>
</evidence>
<dbReference type="PATRIC" id="fig|230361.4.peg.1125"/>
<reference evidence="7 8" key="1">
    <citation type="submission" date="2015-04" db="EMBL/GenBank/DDBJ databases">
        <title>The complete genome sequence of the rumen methanogen Methanobrevibacter millerae SM9.</title>
        <authorList>
            <person name="Leahy S.C."/>
            <person name="Kelly W.J."/>
            <person name="Pacheco D.M."/>
            <person name="Li D."/>
            <person name="Altermann E."/>
            <person name="Attwood G.T."/>
        </authorList>
    </citation>
    <scope>NUCLEOTIDE SEQUENCE [LARGE SCALE GENOMIC DNA]</scope>
    <source>
        <strain evidence="7 8">SM9</strain>
    </source>
</reference>
<accession>A0A0U3CT77</accession>
<comment type="similarity">
    <text evidence="5">Belongs to the SsuE family. Isf subfamily.</text>
</comment>
<dbReference type="InterPro" id="IPR051796">
    <property type="entry name" value="ISF_SsuE-like"/>
</dbReference>
<keyword evidence="3" id="KW-0285">Flavoprotein</keyword>
<organism evidence="7 8">
    <name type="scientific">Methanobrevibacter millerae</name>
    <dbReference type="NCBI Taxonomy" id="230361"/>
    <lineage>
        <taxon>Archaea</taxon>
        <taxon>Methanobacteriati</taxon>
        <taxon>Methanobacteriota</taxon>
        <taxon>Methanomada group</taxon>
        <taxon>Methanobacteria</taxon>
        <taxon>Methanobacteriales</taxon>
        <taxon>Methanobacteriaceae</taxon>
        <taxon>Methanobrevibacter</taxon>
    </lineage>
</organism>
<comment type="cofactor">
    <cofactor evidence="1">
        <name>FMN</name>
        <dbReference type="ChEBI" id="CHEBI:58210"/>
    </cofactor>
</comment>
<name>A0A0U3CT77_9EURY</name>
<dbReference type="EMBL" id="CP011266">
    <property type="protein sequence ID" value="ALT68879.1"/>
    <property type="molecule type" value="Genomic_DNA"/>
</dbReference>
<dbReference type="KEGG" id="mmil:sm9_1091"/>
<dbReference type="SUPFAM" id="SSF52218">
    <property type="entry name" value="Flavoproteins"/>
    <property type="match status" value="1"/>
</dbReference>
<evidence type="ECO:0000313" key="8">
    <source>
        <dbReference type="Proteomes" id="UP000067738"/>
    </source>
</evidence>